<reference evidence="2" key="1">
    <citation type="submission" date="2016-10" db="EMBL/GenBank/DDBJ databases">
        <authorList>
            <person name="Varghese N."/>
            <person name="Submissions S."/>
        </authorList>
    </citation>
    <scope>NUCLEOTIDE SEQUENCE [LARGE SCALE GENOMIC DNA]</scope>
    <source>
        <strain evidence="2">CGMCC 1.10657</strain>
    </source>
</reference>
<evidence type="ECO:0000313" key="2">
    <source>
        <dbReference type="Proteomes" id="UP000198658"/>
    </source>
</evidence>
<proteinExistence type="predicted"/>
<dbReference type="EMBL" id="FNQO01000001">
    <property type="protein sequence ID" value="SDZ86590.1"/>
    <property type="molecule type" value="Genomic_DNA"/>
</dbReference>
<dbReference type="RefSeq" id="WP_091385482.1">
    <property type="nucleotide sequence ID" value="NZ_FNQO01000001.1"/>
</dbReference>
<accession>A0A1H3WI27</accession>
<gene>
    <name evidence="1" type="ORF">SAMN05216562_0863</name>
</gene>
<keyword evidence="2" id="KW-1185">Reference proteome</keyword>
<sequence>MDAVLEVLVLLAVVRLIVFAGGRDKPGLEHISERLNLTESVRRTSHIERFGAFMRGVDFC</sequence>
<dbReference type="AlphaFoldDB" id="A0A1H3WI27"/>
<evidence type="ECO:0000313" key="1">
    <source>
        <dbReference type="EMBL" id="SDZ86590.1"/>
    </source>
</evidence>
<dbReference type="Proteomes" id="UP000198658">
    <property type="component" value="Unassembled WGS sequence"/>
</dbReference>
<name>A0A1H3WI27_9GAMM</name>
<protein>
    <submittedName>
        <fullName evidence="1">Uncharacterized protein</fullName>
    </submittedName>
</protein>
<organism evidence="1 2">
    <name type="scientific">Microbulbifer marinus</name>
    <dbReference type="NCBI Taxonomy" id="658218"/>
    <lineage>
        <taxon>Bacteria</taxon>
        <taxon>Pseudomonadati</taxon>
        <taxon>Pseudomonadota</taxon>
        <taxon>Gammaproteobacteria</taxon>
        <taxon>Cellvibrionales</taxon>
        <taxon>Microbulbiferaceae</taxon>
        <taxon>Microbulbifer</taxon>
    </lineage>
</organism>